<reference evidence="3" key="2">
    <citation type="submission" date="2022-06" db="EMBL/GenBank/DDBJ databases">
        <authorList>
            <person name="Holder M.E."/>
            <person name="Ajami N.J."/>
            <person name="Petrosino J.F."/>
        </authorList>
    </citation>
    <scope>NUCLEOTIDE SEQUENCE</scope>
    <source>
        <strain evidence="3">RMA 8861</strain>
    </source>
</reference>
<dbReference type="OrthoDB" id="2375554at2"/>
<dbReference type="EMBL" id="CP023671">
    <property type="protein sequence ID" value="AYE35641.1"/>
    <property type="molecule type" value="Genomic_DNA"/>
</dbReference>
<dbReference type="AlphaFoldDB" id="A0A9N7PMC4"/>
<keyword evidence="1" id="KW-0812">Transmembrane</keyword>
<dbReference type="NCBIfam" id="TIGR02896">
    <property type="entry name" value="spore_III_AF"/>
    <property type="match status" value="1"/>
</dbReference>
<keyword evidence="1" id="KW-0472">Membrane</keyword>
<evidence type="ECO:0000313" key="4">
    <source>
        <dbReference type="Proteomes" id="UP000280586"/>
    </source>
</evidence>
<organism evidence="2 4">
    <name type="scientific">Clostridium septicum</name>
    <dbReference type="NCBI Taxonomy" id="1504"/>
    <lineage>
        <taxon>Bacteria</taxon>
        <taxon>Bacillati</taxon>
        <taxon>Bacillota</taxon>
        <taxon>Clostridia</taxon>
        <taxon>Eubacteriales</taxon>
        <taxon>Clostridiaceae</taxon>
        <taxon>Clostridium</taxon>
    </lineage>
</organism>
<dbReference type="Proteomes" id="UP001055437">
    <property type="component" value="Chromosome"/>
</dbReference>
<evidence type="ECO:0000313" key="2">
    <source>
        <dbReference type="EMBL" id="AYE35641.1"/>
    </source>
</evidence>
<feature type="transmembrane region" description="Helical" evidence="1">
    <location>
        <begin position="6"/>
        <end position="24"/>
    </location>
</feature>
<protein>
    <submittedName>
        <fullName evidence="2">Stage III sporulation protein AF</fullName>
    </submittedName>
</protein>
<dbReference type="GeneID" id="303562003"/>
<dbReference type="RefSeq" id="WP_066676028.1">
    <property type="nucleotide sequence ID" value="NZ_CABMIZ010000013.1"/>
</dbReference>
<reference evidence="2 4" key="1">
    <citation type="submission" date="2017-09" db="EMBL/GenBank/DDBJ databases">
        <authorList>
            <person name="Thomas P."/>
            <person name="Seyboldt C."/>
        </authorList>
    </citation>
    <scope>NUCLEOTIDE SEQUENCE [LARGE SCALE GENOMIC DNA]</scope>
    <source>
        <strain evidence="2 4">DSM 7534</strain>
    </source>
</reference>
<evidence type="ECO:0000313" key="3">
    <source>
        <dbReference type="EMBL" id="USS02245.1"/>
    </source>
</evidence>
<accession>A0A9N7PMC4</accession>
<evidence type="ECO:0000313" key="5">
    <source>
        <dbReference type="Proteomes" id="UP001055437"/>
    </source>
</evidence>
<keyword evidence="5" id="KW-1185">Reference proteome</keyword>
<gene>
    <name evidence="2" type="primary">spoIIIAF</name>
    <name evidence="2" type="ORF">CP523_15035</name>
    <name evidence="3" type="ORF">NH397_07475</name>
</gene>
<keyword evidence="1" id="KW-1133">Transmembrane helix</keyword>
<dbReference type="InterPro" id="IPR014245">
    <property type="entry name" value="Spore_III_AF"/>
</dbReference>
<proteinExistence type="predicted"/>
<evidence type="ECO:0000256" key="1">
    <source>
        <dbReference type="SAM" id="Phobius"/>
    </source>
</evidence>
<sequence length="193" mass="22159">MDTLKNFIITLVTMLILMTAIELITPDNSMKKYLKFVLGLILISVMLTPIISLISKGEKQITNTIAKYGEEYSNTGEKIDKYKNDSREKAFTKNIEKNCEKILKDKFKNKDFKSEVVCKMDLENMTCSIDKVSIGVKDDSIKNVQKIEINTKDESSEALASDNEVEDEEVIKKYLKEVLNVHEDKIEIYSIDR</sequence>
<dbReference type="KEGG" id="csep:CP523_15035"/>
<dbReference type="Proteomes" id="UP000280586">
    <property type="component" value="Chromosome"/>
</dbReference>
<dbReference type="Pfam" id="PF09581">
    <property type="entry name" value="Spore_III_AF"/>
    <property type="match status" value="1"/>
</dbReference>
<name>A0A9N7PMC4_CLOSE</name>
<feature type="transmembrane region" description="Helical" evidence="1">
    <location>
        <begin position="36"/>
        <end position="54"/>
    </location>
</feature>
<dbReference type="EMBL" id="CP099799">
    <property type="protein sequence ID" value="USS02245.1"/>
    <property type="molecule type" value="Genomic_DNA"/>
</dbReference>